<dbReference type="EMBL" id="JBHUCP010000003">
    <property type="protein sequence ID" value="MFD1528908.1"/>
    <property type="molecule type" value="Genomic_DNA"/>
</dbReference>
<protein>
    <submittedName>
        <fullName evidence="1">2'-5' RNA ligase family protein</fullName>
    </submittedName>
</protein>
<dbReference type="GO" id="GO:0016874">
    <property type="term" value="F:ligase activity"/>
    <property type="evidence" value="ECO:0007669"/>
    <property type="project" value="UniProtKB-KW"/>
</dbReference>
<name>A0ABW4FDU3_9PSEU</name>
<evidence type="ECO:0000313" key="1">
    <source>
        <dbReference type="EMBL" id="MFD1528908.1"/>
    </source>
</evidence>
<dbReference type="Proteomes" id="UP001597145">
    <property type="component" value="Unassembled WGS sequence"/>
</dbReference>
<accession>A0ABW4FDU3</accession>
<comment type="caution">
    <text evidence="1">The sequence shown here is derived from an EMBL/GenBank/DDBJ whole genome shotgun (WGS) entry which is preliminary data.</text>
</comment>
<sequence length="173" mass="18512">MEHRLSALIVPVPEAEPLVGRLRAELDTAAALGVPAHVTVMFPFVPPADVDDKVLAVVQDVVAAVPAFEARFPRVEWFDEDVVWLAPEPAAPFVALAEGIRARFGLEPYEGAHGLKVIPHLTVGHRAPLPRMRTAAAELEPGLPLRAHVGSVRLMAGSDVAGSWTTVAEFSLP</sequence>
<dbReference type="InterPro" id="IPR009097">
    <property type="entry name" value="Cyclic_Pdiesterase"/>
</dbReference>
<proteinExistence type="predicted"/>
<keyword evidence="1" id="KW-0436">Ligase</keyword>
<gene>
    <name evidence="1" type="ORF">ACFSCY_05600</name>
</gene>
<reference evidence="2" key="1">
    <citation type="journal article" date="2019" name="Int. J. Syst. Evol. Microbiol.">
        <title>The Global Catalogue of Microorganisms (GCM) 10K type strain sequencing project: providing services to taxonomists for standard genome sequencing and annotation.</title>
        <authorList>
            <consortium name="The Broad Institute Genomics Platform"/>
            <consortium name="The Broad Institute Genome Sequencing Center for Infectious Disease"/>
            <person name="Wu L."/>
            <person name="Ma J."/>
        </authorList>
    </citation>
    <scope>NUCLEOTIDE SEQUENCE [LARGE SCALE GENOMIC DNA]</scope>
    <source>
        <strain evidence="2">JCM 12165</strain>
    </source>
</reference>
<organism evidence="1 2">
    <name type="scientific">Pseudonocardia aurantiaca</name>
    <dbReference type="NCBI Taxonomy" id="75290"/>
    <lineage>
        <taxon>Bacteria</taxon>
        <taxon>Bacillati</taxon>
        <taxon>Actinomycetota</taxon>
        <taxon>Actinomycetes</taxon>
        <taxon>Pseudonocardiales</taxon>
        <taxon>Pseudonocardiaceae</taxon>
        <taxon>Pseudonocardia</taxon>
    </lineage>
</organism>
<evidence type="ECO:0000313" key="2">
    <source>
        <dbReference type="Proteomes" id="UP001597145"/>
    </source>
</evidence>
<dbReference type="Pfam" id="PF13563">
    <property type="entry name" value="2_5_RNA_ligase2"/>
    <property type="match status" value="1"/>
</dbReference>
<dbReference type="SUPFAM" id="SSF55144">
    <property type="entry name" value="LigT-like"/>
    <property type="match status" value="1"/>
</dbReference>
<dbReference type="Gene3D" id="3.90.1140.10">
    <property type="entry name" value="Cyclic phosphodiesterase"/>
    <property type="match status" value="1"/>
</dbReference>
<keyword evidence="2" id="KW-1185">Reference proteome</keyword>